<dbReference type="InterPro" id="IPR033803">
    <property type="entry name" value="CBD-like_Golvesin-Xly"/>
</dbReference>
<evidence type="ECO:0000313" key="8">
    <source>
        <dbReference type="Proteomes" id="UP000319004"/>
    </source>
</evidence>
<evidence type="ECO:0000259" key="6">
    <source>
        <dbReference type="Pfam" id="PF25275"/>
    </source>
</evidence>
<feature type="domain" description="Cytochrome C Planctomycete-type" evidence="5">
    <location>
        <begin position="53"/>
        <end position="110"/>
    </location>
</feature>
<evidence type="ECO:0000313" key="7">
    <source>
        <dbReference type="EMBL" id="QDV41958.1"/>
    </source>
</evidence>
<dbReference type="AlphaFoldDB" id="A0A518HMA4"/>
<dbReference type="InterPro" id="IPR011444">
    <property type="entry name" value="DUF1549"/>
</dbReference>
<dbReference type="RefSeq" id="WP_231744165.1">
    <property type="nucleotide sequence ID" value="NZ_CP037423.1"/>
</dbReference>
<sequence length="962" mass="106542" precursor="true">MRFHSPAPRVRSQACFAALFSLMATAVGDVMAVAPDSEAFFEQRIRPVLVKHCYECHSAESDEIGGALWLDSAGSMRDGGESGPAIRVGDADASLLISAIRYESSEMPPDAPLPPAVVDDFVRWINAGAIDPRKKSADTSPRPAADEIDLQQGREFWAFRPLTDFRKSLSQDSKDAIGEDLIDHQLDAQLAEQGIEPVGTAPPEPRLRRLAFDLTGLPPSESIRRRWMESPSEATWIQLVDELLSSRAFAQHWARHWMDVARYADSNGSDFNATFHEAWRYRDYLIDSFDSDRPLDEMIRQQVAGDLLPAATDQQRHDNVVATTFLMLGPKMLSERAKEKLILDVVDEQIDTVGRAFLGMTLGCARCHDHKFDPIPTEDYYALAGIFQSTQTLNGESQKYVSTWNRVELPTTDEHRQALDQHRTTLASLESQVKQATQELQLAKESENNGIVVDDREATKIGDWVGSTYTKGFIGSGYVHDNNTNKGSLSIEFRKRLPTSGRYLVRFAYSSNASRAAKIPVTLITADGNEQLIVDQRKRSDTPPWNDLGTFRFSADEDAVVTIRNDATDGYVIADAVAFVSAEEAAESDESRQAAERIAAAQKRLDALQKQLDAAKKNAPPPLPVAMAPRDLPTDKIADSPVHIRGEVNNVGDVVPRGFLQVCGPGDAAIETPSGSGRVELAHWLTDPDNPLVARVLVNRIWMHLFGEGIVRTVDNFGTRGDRPSHPELLDALAIDFMRQGWQLKPLVRRIVLSQSYARSSEFDQQAYATDPENRLLWRAHRKRLSAESIRDTMVLAAGALTQEERTEPVADKGVLVTANNAVTKAVASGIDQPVRSIYLPVIRGYLPPLMTALDAADPDLLVGKRPTTNVPGQALVLINSDAVIGWAQQTADRIVQTESTWEDRLRAAYRICLSRPPSPNDLDMAEHYVGLSQSLSDDQLKNRFADFVAAIFATTEFRMLD</sequence>
<dbReference type="Pfam" id="PF07635">
    <property type="entry name" value="PSCyt1"/>
    <property type="match status" value="1"/>
</dbReference>
<keyword evidence="8" id="KW-1185">Reference proteome</keyword>
<evidence type="ECO:0000256" key="1">
    <source>
        <dbReference type="SAM" id="Coils"/>
    </source>
</evidence>
<dbReference type="PANTHER" id="PTHR35889">
    <property type="entry name" value="CYCLOINULO-OLIGOSACCHARIDE FRUCTANOTRANSFERASE-RELATED"/>
    <property type="match status" value="1"/>
</dbReference>
<dbReference type="EMBL" id="CP037423">
    <property type="protein sequence ID" value="QDV41958.1"/>
    <property type="molecule type" value="Genomic_DNA"/>
</dbReference>
<name>A0A518HMA4_9BACT</name>
<organism evidence="7 8">
    <name type="scientific">Stieleria neptunia</name>
    <dbReference type="NCBI Taxonomy" id="2527979"/>
    <lineage>
        <taxon>Bacteria</taxon>
        <taxon>Pseudomonadati</taxon>
        <taxon>Planctomycetota</taxon>
        <taxon>Planctomycetia</taxon>
        <taxon>Pirellulales</taxon>
        <taxon>Pirellulaceae</taxon>
        <taxon>Stieleria</taxon>
    </lineage>
</organism>
<dbReference type="PANTHER" id="PTHR35889:SF3">
    <property type="entry name" value="F-BOX DOMAIN-CONTAINING PROTEIN"/>
    <property type="match status" value="1"/>
</dbReference>
<evidence type="ECO:0000259" key="5">
    <source>
        <dbReference type="Pfam" id="PF07635"/>
    </source>
</evidence>
<keyword evidence="7" id="KW-0456">Lyase</keyword>
<dbReference type="KEGG" id="snep:Enr13x_18010"/>
<feature type="signal peptide" evidence="2">
    <location>
        <begin position="1"/>
        <end position="26"/>
    </location>
</feature>
<feature type="coiled-coil region" evidence="1">
    <location>
        <begin position="591"/>
        <end position="618"/>
    </location>
</feature>
<feature type="domain" description="Golvesin/Xly CBD-like" evidence="6">
    <location>
        <begin position="452"/>
        <end position="580"/>
    </location>
</feature>
<protein>
    <submittedName>
        <fullName evidence="7">Xanthan lyase</fullName>
        <ecNumber evidence="7">4.2.2.12</ecNumber>
    </submittedName>
</protein>
<dbReference type="EC" id="4.2.2.12" evidence="7"/>
<dbReference type="Pfam" id="PF07587">
    <property type="entry name" value="PSD1"/>
    <property type="match status" value="1"/>
</dbReference>
<proteinExistence type="predicted"/>
<feature type="chain" id="PRO_5021765313" evidence="2">
    <location>
        <begin position="27"/>
        <end position="962"/>
    </location>
</feature>
<accession>A0A518HMA4</accession>
<evidence type="ECO:0000256" key="2">
    <source>
        <dbReference type="SAM" id="SignalP"/>
    </source>
</evidence>
<feature type="domain" description="DUF1549" evidence="3">
    <location>
        <begin position="182"/>
        <end position="391"/>
    </location>
</feature>
<feature type="coiled-coil region" evidence="1">
    <location>
        <begin position="412"/>
        <end position="446"/>
    </location>
</feature>
<evidence type="ECO:0000259" key="3">
    <source>
        <dbReference type="Pfam" id="PF07583"/>
    </source>
</evidence>
<dbReference type="Pfam" id="PF07583">
    <property type="entry name" value="PSCyt2"/>
    <property type="match status" value="1"/>
</dbReference>
<feature type="domain" description="DUF1553" evidence="4">
    <location>
        <begin position="677"/>
        <end position="929"/>
    </location>
</feature>
<evidence type="ECO:0000259" key="4">
    <source>
        <dbReference type="Pfam" id="PF07587"/>
    </source>
</evidence>
<reference evidence="7 8" key="1">
    <citation type="submission" date="2019-03" db="EMBL/GenBank/DDBJ databases">
        <title>Deep-cultivation of Planctomycetes and their phenomic and genomic characterization uncovers novel biology.</title>
        <authorList>
            <person name="Wiegand S."/>
            <person name="Jogler M."/>
            <person name="Boedeker C."/>
            <person name="Pinto D."/>
            <person name="Vollmers J."/>
            <person name="Rivas-Marin E."/>
            <person name="Kohn T."/>
            <person name="Peeters S.H."/>
            <person name="Heuer A."/>
            <person name="Rast P."/>
            <person name="Oberbeckmann S."/>
            <person name="Bunk B."/>
            <person name="Jeske O."/>
            <person name="Meyerdierks A."/>
            <person name="Storesund J.E."/>
            <person name="Kallscheuer N."/>
            <person name="Luecker S."/>
            <person name="Lage O.M."/>
            <person name="Pohl T."/>
            <person name="Merkel B.J."/>
            <person name="Hornburger P."/>
            <person name="Mueller R.-W."/>
            <person name="Bruemmer F."/>
            <person name="Labrenz M."/>
            <person name="Spormann A.M."/>
            <person name="Op den Camp H."/>
            <person name="Overmann J."/>
            <person name="Amann R."/>
            <person name="Jetten M.S.M."/>
            <person name="Mascher T."/>
            <person name="Medema M.H."/>
            <person name="Devos D.P."/>
            <person name="Kaster A.-K."/>
            <person name="Ovreas L."/>
            <person name="Rohde M."/>
            <person name="Galperin M.Y."/>
            <person name="Jogler C."/>
        </authorList>
    </citation>
    <scope>NUCLEOTIDE SEQUENCE [LARGE SCALE GENOMIC DNA]</scope>
    <source>
        <strain evidence="7 8">Enr13</strain>
    </source>
</reference>
<gene>
    <name evidence="7" type="primary">xly_3</name>
    <name evidence="7" type="ORF">Enr13x_18010</name>
</gene>
<dbReference type="InterPro" id="IPR011429">
    <property type="entry name" value="Cyt_c_Planctomycete-type"/>
</dbReference>
<keyword evidence="1" id="KW-0175">Coiled coil</keyword>
<dbReference type="Proteomes" id="UP000319004">
    <property type="component" value="Chromosome"/>
</dbReference>
<keyword evidence="2" id="KW-0732">Signal</keyword>
<dbReference type="InterPro" id="IPR022655">
    <property type="entry name" value="DUF1553"/>
</dbReference>
<dbReference type="GO" id="GO:0047492">
    <property type="term" value="F:xanthan lyase activity"/>
    <property type="evidence" value="ECO:0007669"/>
    <property type="project" value="UniProtKB-EC"/>
</dbReference>
<dbReference type="Pfam" id="PF25275">
    <property type="entry name" value="Golvesin_C"/>
    <property type="match status" value="1"/>
</dbReference>